<evidence type="ECO:0000313" key="2">
    <source>
        <dbReference type="Proteomes" id="UP000708208"/>
    </source>
</evidence>
<protein>
    <submittedName>
        <fullName evidence="1">Uncharacterized protein</fullName>
    </submittedName>
</protein>
<gene>
    <name evidence="1" type="ORF">AFUS01_LOCUS23525</name>
</gene>
<reference evidence="1" key="1">
    <citation type="submission" date="2021-06" db="EMBL/GenBank/DDBJ databases">
        <authorList>
            <person name="Hodson N. C."/>
            <person name="Mongue J. A."/>
            <person name="Jaron S. K."/>
        </authorList>
    </citation>
    <scope>NUCLEOTIDE SEQUENCE</scope>
</reference>
<dbReference type="EMBL" id="CAJVCH010284708">
    <property type="protein sequence ID" value="CAG7784864.1"/>
    <property type="molecule type" value="Genomic_DNA"/>
</dbReference>
<comment type="caution">
    <text evidence="1">The sequence shown here is derived from an EMBL/GenBank/DDBJ whole genome shotgun (WGS) entry which is preliminary data.</text>
</comment>
<dbReference type="Proteomes" id="UP000708208">
    <property type="component" value="Unassembled WGS sequence"/>
</dbReference>
<accession>A0A8J2L097</accession>
<keyword evidence="2" id="KW-1185">Reference proteome</keyword>
<dbReference type="AlphaFoldDB" id="A0A8J2L097"/>
<proteinExistence type="predicted"/>
<organism evidence="1 2">
    <name type="scientific">Allacma fusca</name>
    <dbReference type="NCBI Taxonomy" id="39272"/>
    <lineage>
        <taxon>Eukaryota</taxon>
        <taxon>Metazoa</taxon>
        <taxon>Ecdysozoa</taxon>
        <taxon>Arthropoda</taxon>
        <taxon>Hexapoda</taxon>
        <taxon>Collembola</taxon>
        <taxon>Symphypleona</taxon>
        <taxon>Sminthuridae</taxon>
        <taxon>Allacma</taxon>
    </lineage>
</organism>
<sequence>RSVVHVEIFEMRIEPLAGPNFKLKLRKIEKFNPFRNTPETPGKKSRLATETDSWRFLCNIEITNCLNVKLANKKNFYCNSENNDFIPSEVLPFRREKCFVANDTKVESMFCYEIDTTDLTFVIALKVEPNKNNSFAAEFLERPVVTDETELKALMDPKQWKTHLYRKYATASEDVQVIQIRNILAEVEMTDEDHSSVKIRIYAV</sequence>
<evidence type="ECO:0000313" key="1">
    <source>
        <dbReference type="EMBL" id="CAG7784864.1"/>
    </source>
</evidence>
<feature type="non-terminal residue" evidence="1">
    <location>
        <position position="1"/>
    </location>
</feature>
<name>A0A8J2L097_9HEXA</name>